<evidence type="ECO:0000313" key="3">
    <source>
        <dbReference type="Proteomes" id="UP000320806"/>
    </source>
</evidence>
<protein>
    <submittedName>
        <fullName evidence="2">DivIVA domain-containing protein</fullName>
    </submittedName>
</protein>
<dbReference type="EMBL" id="VFMO01000001">
    <property type="protein sequence ID" value="TQJ13761.1"/>
    <property type="molecule type" value="Genomic_DNA"/>
</dbReference>
<evidence type="ECO:0000256" key="1">
    <source>
        <dbReference type="SAM" id="Phobius"/>
    </source>
</evidence>
<dbReference type="NCBIfam" id="TIGR03544">
    <property type="entry name" value="DivI1A_domain"/>
    <property type="match status" value="1"/>
</dbReference>
<keyword evidence="3" id="KW-1185">Reference proteome</keyword>
<gene>
    <name evidence="2" type="ORF">FB459_1195</name>
</gene>
<proteinExistence type="predicted"/>
<reference evidence="2 3" key="1">
    <citation type="submission" date="2019-06" db="EMBL/GenBank/DDBJ databases">
        <title>Sequencing the genomes of 1000 actinobacteria strains.</title>
        <authorList>
            <person name="Klenk H.-P."/>
        </authorList>
    </citation>
    <scope>NUCLEOTIDE SEQUENCE [LARGE SCALE GENOMIC DNA]</scope>
    <source>
        <strain evidence="2 3">DSM 19828</strain>
    </source>
</reference>
<keyword evidence="1" id="KW-0812">Transmembrane</keyword>
<organism evidence="2 3">
    <name type="scientific">Yimella lutea</name>
    <dbReference type="NCBI Taxonomy" id="587872"/>
    <lineage>
        <taxon>Bacteria</taxon>
        <taxon>Bacillati</taxon>
        <taxon>Actinomycetota</taxon>
        <taxon>Actinomycetes</taxon>
        <taxon>Micrococcales</taxon>
        <taxon>Dermacoccaceae</taxon>
        <taxon>Yimella</taxon>
    </lineage>
</organism>
<keyword evidence="1" id="KW-1133">Transmembrane helix</keyword>
<dbReference type="Gene3D" id="6.10.250.660">
    <property type="match status" value="1"/>
</dbReference>
<feature type="transmembrane region" description="Helical" evidence="1">
    <location>
        <begin position="20"/>
        <end position="43"/>
    </location>
</feature>
<dbReference type="Proteomes" id="UP000320806">
    <property type="component" value="Unassembled WGS sequence"/>
</dbReference>
<dbReference type="InterPro" id="IPR019933">
    <property type="entry name" value="DivIVA_domain"/>
</dbReference>
<sequence length="121" mass="13555">MRTACCTLRRESDREASGHYPVRVIVVLIVLLVVVAGLAVAAVMGRFGGFMDDAVTTTPFETLPDGHLTSDDVASLRFDQTVRGYRMGQVDDVLDRLREALDDRDAEIARLRAERDQRIEY</sequence>
<accession>A0A542EEJ9</accession>
<dbReference type="AlphaFoldDB" id="A0A542EEJ9"/>
<name>A0A542EEJ9_9MICO</name>
<comment type="caution">
    <text evidence="2">The sequence shown here is derived from an EMBL/GenBank/DDBJ whole genome shotgun (WGS) entry which is preliminary data.</text>
</comment>
<keyword evidence="1" id="KW-0472">Membrane</keyword>
<evidence type="ECO:0000313" key="2">
    <source>
        <dbReference type="EMBL" id="TQJ13761.1"/>
    </source>
</evidence>